<dbReference type="RefSeq" id="WP_228461144.1">
    <property type="nucleotide sequence ID" value="NZ_BJOV01000002.1"/>
</dbReference>
<evidence type="ECO:0000313" key="4">
    <source>
        <dbReference type="Proteomes" id="UP000444960"/>
    </source>
</evidence>
<feature type="signal peptide" evidence="2">
    <location>
        <begin position="1"/>
        <end position="28"/>
    </location>
</feature>
<evidence type="ECO:0000256" key="2">
    <source>
        <dbReference type="SAM" id="SignalP"/>
    </source>
</evidence>
<dbReference type="Proteomes" id="UP000444960">
    <property type="component" value="Unassembled WGS sequence"/>
</dbReference>
<dbReference type="EMBL" id="BJOV01000002">
    <property type="protein sequence ID" value="GEE00146.1"/>
    <property type="molecule type" value="Genomic_DNA"/>
</dbReference>
<evidence type="ECO:0000313" key="3">
    <source>
        <dbReference type="EMBL" id="GEE00146.1"/>
    </source>
</evidence>
<gene>
    <name evidence="3" type="ORF">nbrc107696_05920</name>
</gene>
<evidence type="ECO:0000256" key="1">
    <source>
        <dbReference type="SAM" id="MobiDB-lite"/>
    </source>
</evidence>
<proteinExistence type="predicted"/>
<sequence>MKKSLLRSAVAATAVSAMIGFSISPVHAAAAEPVPDPFPTSCVPGDAEVKSGEGWTADCTKASPSVVASVADSILAIVAPDLGIKLADMNRAIALNILGFLPGNASIAGDGFTMAVGAGGDAHANAPSALSGAIALGLMQGTANANASFGGLALATSLGADAVANAKALPGGVAIAVGSGKNVDAVALGGITTAVSGVVDDKDAAYAYCTALYGTASVTDDKGKNVDNCTSVMFIFQKSQKGDGPVVYAIKNPFSAQLAAPLALLAPFLELGASLGMDLPIPAEALGLIKTGFVPYFSEDLFRVVMTDQGPKFESDLFKPKAPAEEAPKADAAPVVAAKADADPALAAAVAEEDEAPAVTTTPSADVTPVVEAPATNAPATEVPATEAPVADEPAETTAAQAPAADASSDAALADDAPAADEPVVDAAA</sequence>
<feature type="chain" id="PRO_5039056837" evidence="2">
    <location>
        <begin position="29"/>
        <end position="429"/>
    </location>
</feature>
<accession>A0A7I9V407</accession>
<feature type="region of interest" description="Disordered" evidence="1">
    <location>
        <begin position="350"/>
        <end position="429"/>
    </location>
</feature>
<comment type="caution">
    <text evidence="3">The sequence shown here is derived from an EMBL/GenBank/DDBJ whole genome shotgun (WGS) entry which is preliminary data.</text>
</comment>
<keyword evidence="4" id="KW-1185">Reference proteome</keyword>
<reference evidence="4" key="1">
    <citation type="submission" date="2019-06" db="EMBL/GenBank/DDBJ databases">
        <title>Gordonia isolated from sludge of a wastewater treatment plant.</title>
        <authorList>
            <person name="Tamura T."/>
            <person name="Aoyama K."/>
            <person name="Kang Y."/>
            <person name="Saito S."/>
            <person name="Akiyama N."/>
            <person name="Yazawa K."/>
            <person name="Gonoi T."/>
            <person name="Mikami Y."/>
        </authorList>
    </citation>
    <scope>NUCLEOTIDE SEQUENCE [LARGE SCALE GENOMIC DNA]</scope>
    <source>
        <strain evidence="4">NBRC 107696</strain>
    </source>
</reference>
<keyword evidence="2" id="KW-0732">Signal</keyword>
<protein>
    <submittedName>
        <fullName evidence="3">Uncharacterized protein</fullName>
    </submittedName>
</protein>
<dbReference type="AlphaFoldDB" id="A0A7I9V407"/>
<feature type="compositionally biased region" description="Low complexity" evidence="1">
    <location>
        <begin position="367"/>
        <end position="429"/>
    </location>
</feature>
<name>A0A7I9V407_9ACTN</name>
<organism evidence="3 4">
    <name type="scientific">Gordonia spumicola</name>
    <dbReference type="NCBI Taxonomy" id="589161"/>
    <lineage>
        <taxon>Bacteria</taxon>
        <taxon>Bacillati</taxon>
        <taxon>Actinomycetota</taxon>
        <taxon>Actinomycetes</taxon>
        <taxon>Mycobacteriales</taxon>
        <taxon>Gordoniaceae</taxon>
        <taxon>Gordonia</taxon>
    </lineage>
</organism>